<proteinExistence type="predicted"/>
<dbReference type="Proteomes" id="UP000717534">
    <property type="component" value="Unassembled WGS sequence"/>
</dbReference>
<evidence type="ECO:0000313" key="2">
    <source>
        <dbReference type="EMBL" id="MBN4068669.1"/>
    </source>
</evidence>
<evidence type="ECO:0000313" key="3">
    <source>
        <dbReference type="Proteomes" id="UP000717534"/>
    </source>
</evidence>
<keyword evidence="1" id="KW-0472">Membrane</keyword>
<keyword evidence="1" id="KW-1133">Transmembrane helix</keyword>
<keyword evidence="3" id="KW-1185">Reference proteome</keyword>
<keyword evidence="1" id="KW-0812">Transmembrane</keyword>
<evidence type="ECO:0000256" key="1">
    <source>
        <dbReference type="SAM" id="Phobius"/>
    </source>
</evidence>
<organism evidence="2 3">
    <name type="scientific">Desulfotalea psychrophila</name>
    <dbReference type="NCBI Taxonomy" id="84980"/>
    <lineage>
        <taxon>Bacteria</taxon>
        <taxon>Pseudomonadati</taxon>
        <taxon>Thermodesulfobacteriota</taxon>
        <taxon>Desulfobulbia</taxon>
        <taxon>Desulfobulbales</taxon>
        <taxon>Desulfocapsaceae</taxon>
        <taxon>Desulfotalea</taxon>
    </lineage>
</organism>
<name>A0ABS3AUA2_9BACT</name>
<reference evidence="2 3" key="1">
    <citation type="submission" date="2021-02" db="EMBL/GenBank/DDBJ databases">
        <title>Activity-based single-cell genomes from oceanic crustal fluid captures similar information to metagenomic and metatranscriptomic surveys with orders of magnitude less sampling.</title>
        <authorList>
            <person name="D'Angelo T.S."/>
            <person name="Orcutt B.N."/>
        </authorList>
    </citation>
    <scope>NUCLEOTIDE SEQUENCE [LARGE SCALE GENOMIC DNA]</scope>
    <source>
        <strain evidence="2">AH-315-G02</strain>
    </source>
</reference>
<dbReference type="EMBL" id="JAFITO010000036">
    <property type="protein sequence ID" value="MBN4068669.1"/>
    <property type="molecule type" value="Genomic_DNA"/>
</dbReference>
<feature type="transmembrane region" description="Helical" evidence="1">
    <location>
        <begin position="6"/>
        <end position="24"/>
    </location>
</feature>
<gene>
    <name evidence="2" type="ORF">JYU06_04015</name>
</gene>
<protein>
    <submittedName>
        <fullName evidence="2">Uncharacterized protein</fullName>
    </submittedName>
</protein>
<comment type="caution">
    <text evidence="2">The sequence shown here is derived from an EMBL/GenBank/DDBJ whole genome shotgun (WGS) entry which is preliminary data.</text>
</comment>
<sequence length="138" mass="16011">MTKSIVISSIALIISIAGFLFTLFQFNRNQRLKKLEKINEIMSNAYNLRRSSEDLKHLIEISDDIDANEEALNLINIFTESLFSKALSNPKTNISEIYSVEQRLLKTTLEFDLLSKQINEQIRFHKECADFDCKHNVK</sequence>
<accession>A0ABS3AUA2</accession>